<dbReference type="SUPFAM" id="SSF50978">
    <property type="entry name" value="WD40 repeat-like"/>
    <property type="match status" value="1"/>
</dbReference>
<proteinExistence type="inferred from homology"/>
<dbReference type="Proteomes" id="UP000775547">
    <property type="component" value="Unassembled WGS sequence"/>
</dbReference>
<sequence>MTPSGPDSLSRDLQSEASVPALLHSLHELKSSVLSLAANKDHIFSGSQNQDISVWDKKTFTLKRTLQGHTGSVLALEIAKEKEWLISSSGDSTIRIWSTVELTPLYVLDPYLETGAGDLFSLAWSSTLQTLYIGCQNTSLQWYDFHDPILPTTSSAPASAASSPAQPPSFPAEFAVGSGTSPPNTSGTVPRKVHKFFDSYPQYERKPADLLARNPGTGASSPDSGDHLGGVPPLLGCLNIPAENVIDSAHYGYVYCMAILDGGEVENVQLATGSGDETVKLWNCTEVGPVLVHEFECSHGAVLAIVAQGDTIYAGCQDGYVKVLDLETKTLVRTIIVQECVDILSIVMIDSDLYTCSADGWVKRWSSSFDCTASWKGHDGIVLSSTITHRNGKYGGGLSLVTGGNDDYIKVWEITSPAPRKDGSQYEEHAIDGVLPSCGNLSALDTMTPTHTEDCRQAAIWLKKCLGQLGARASLLPTGEGKNPLVLGTFEGKKGNRPKPRVLFYGHYDVIPAPAEGWDSDPFTLTGRNGFLYGRGVTDDKGPIIAIACAAAELLSRRALGLDLVFLIEGEEETGGSGFGEAVSKYKNEIGQIDAILIYSDLPDLHSGIEGGGVIEPMSDMVRLLADLTDSQRRVKVSGFCRLHRYQKDLQLTGVTSNLDDHVRPETEDETELYKLLADVTKRPAASLSSRWREPSLTLHTIEISGPKNATVIPGLVKSQLSIRIVPDQDLDTIVESLCAYLKNSFQTFKSPNKLNIKVEHTADWWLGNLDDHWFKALESAVQDVWGVAPLRIREGGSIPSVPYLEKEFGCHALHLPMGQSSDQAHLPNERISLENLHKGKVVVERFLLNIAEKWVPNARQ</sequence>
<dbReference type="PRINTS" id="PR00320">
    <property type="entry name" value="GPROTEINBRPT"/>
</dbReference>
<keyword evidence="5" id="KW-0677">Repeat</keyword>
<evidence type="ECO:0000256" key="6">
    <source>
        <dbReference type="ARBA" id="ARBA00022801"/>
    </source>
</evidence>
<dbReference type="PANTHER" id="PTHR43270:SF8">
    <property type="entry name" value="DI- AND TRIPEPTIDASE DUG2-RELATED"/>
    <property type="match status" value="1"/>
</dbReference>
<dbReference type="EMBL" id="JABCKV010000003">
    <property type="protein sequence ID" value="KAG5648400.1"/>
    <property type="molecule type" value="Genomic_DNA"/>
</dbReference>
<keyword evidence="6" id="KW-0378">Hydrolase</keyword>
<keyword evidence="11" id="KW-1185">Reference proteome</keyword>
<dbReference type="GO" id="GO:0008233">
    <property type="term" value="F:peptidase activity"/>
    <property type="evidence" value="ECO:0007669"/>
    <property type="project" value="UniProtKB-KW"/>
</dbReference>
<evidence type="ECO:0000256" key="4">
    <source>
        <dbReference type="ARBA" id="ARBA00022723"/>
    </source>
</evidence>
<dbReference type="Gene3D" id="2.130.10.10">
    <property type="entry name" value="YVTN repeat-like/Quinoprotein amine dehydrogenase"/>
    <property type="match status" value="2"/>
</dbReference>
<feature type="region of interest" description="Disordered" evidence="8">
    <location>
        <begin position="155"/>
        <end position="191"/>
    </location>
</feature>
<dbReference type="InterPro" id="IPR036322">
    <property type="entry name" value="WD40_repeat_dom_sf"/>
</dbReference>
<dbReference type="GO" id="GO:0046872">
    <property type="term" value="F:metal ion binding"/>
    <property type="evidence" value="ECO:0007669"/>
    <property type="project" value="UniProtKB-KW"/>
</dbReference>
<evidence type="ECO:0000313" key="10">
    <source>
        <dbReference type="EMBL" id="KAG5648400.1"/>
    </source>
</evidence>
<reference evidence="10" key="1">
    <citation type="submission" date="2020-07" db="EMBL/GenBank/DDBJ databases">
        <authorList>
            <person name="Nieuwenhuis M."/>
            <person name="Van De Peppel L.J.J."/>
        </authorList>
    </citation>
    <scope>NUCLEOTIDE SEQUENCE</scope>
    <source>
        <strain evidence="10">AP01</strain>
        <tissue evidence="10">Mycelium</tissue>
    </source>
</reference>
<keyword evidence="3" id="KW-0645">Protease</keyword>
<dbReference type="PROSITE" id="PS00678">
    <property type="entry name" value="WD_REPEATS_1"/>
    <property type="match status" value="1"/>
</dbReference>
<dbReference type="InterPro" id="IPR002933">
    <property type="entry name" value="Peptidase_M20"/>
</dbReference>
<protein>
    <recommendedName>
        <fullName evidence="9">Peptidase M20 dimerisation domain-containing protein</fullName>
    </recommendedName>
</protein>
<dbReference type="GO" id="GO:0006508">
    <property type="term" value="P:proteolysis"/>
    <property type="evidence" value="ECO:0007669"/>
    <property type="project" value="UniProtKB-KW"/>
</dbReference>
<dbReference type="SMART" id="SM00320">
    <property type="entry name" value="WD40"/>
    <property type="match status" value="7"/>
</dbReference>
<dbReference type="SUPFAM" id="SSF53187">
    <property type="entry name" value="Zn-dependent exopeptidases"/>
    <property type="match status" value="1"/>
</dbReference>
<dbReference type="Gene3D" id="3.40.630.10">
    <property type="entry name" value="Zn peptidases"/>
    <property type="match status" value="2"/>
</dbReference>
<gene>
    <name evidence="10" type="ORF">DXG03_004974</name>
</gene>
<dbReference type="AlphaFoldDB" id="A0A9P7GJD8"/>
<dbReference type="OrthoDB" id="7832001at2759"/>
<dbReference type="Pfam" id="PF00400">
    <property type="entry name" value="WD40"/>
    <property type="match status" value="3"/>
</dbReference>
<evidence type="ECO:0000256" key="2">
    <source>
        <dbReference type="ARBA" id="ARBA00022574"/>
    </source>
</evidence>
<comment type="caution">
    <text evidence="10">The sequence shown here is derived from an EMBL/GenBank/DDBJ whole genome shotgun (WGS) entry which is preliminary data.</text>
</comment>
<keyword evidence="4" id="KW-0479">Metal-binding</keyword>
<dbReference type="GO" id="GO:0006751">
    <property type="term" value="P:glutathione catabolic process"/>
    <property type="evidence" value="ECO:0007669"/>
    <property type="project" value="InterPro"/>
</dbReference>
<dbReference type="InterPro" id="IPR017149">
    <property type="entry name" value="GSH_degradosome_Dug2"/>
</dbReference>
<evidence type="ECO:0000256" key="7">
    <source>
        <dbReference type="PROSITE-ProRule" id="PRU00221"/>
    </source>
</evidence>
<dbReference type="InterPro" id="IPR011650">
    <property type="entry name" value="Peptidase_M20_dimer"/>
</dbReference>
<dbReference type="InterPro" id="IPR036264">
    <property type="entry name" value="Bact_exopeptidase_dim_dom"/>
</dbReference>
<organism evidence="10 11">
    <name type="scientific">Asterophora parasitica</name>
    <dbReference type="NCBI Taxonomy" id="117018"/>
    <lineage>
        <taxon>Eukaryota</taxon>
        <taxon>Fungi</taxon>
        <taxon>Dikarya</taxon>
        <taxon>Basidiomycota</taxon>
        <taxon>Agaricomycotina</taxon>
        <taxon>Agaricomycetes</taxon>
        <taxon>Agaricomycetidae</taxon>
        <taxon>Agaricales</taxon>
        <taxon>Tricholomatineae</taxon>
        <taxon>Lyophyllaceae</taxon>
        <taxon>Asterophora</taxon>
    </lineage>
</organism>
<dbReference type="InterPro" id="IPR051458">
    <property type="entry name" value="Cyt/Met_Dipeptidase"/>
</dbReference>
<comment type="similarity">
    <text evidence="1">Belongs to the peptidase M20A family.</text>
</comment>
<feature type="repeat" description="WD" evidence="7">
    <location>
        <begin position="66"/>
        <end position="98"/>
    </location>
</feature>
<feature type="repeat" description="WD" evidence="7">
    <location>
        <begin position="400"/>
        <end position="422"/>
    </location>
</feature>
<evidence type="ECO:0000313" key="11">
    <source>
        <dbReference type="Proteomes" id="UP000775547"/>
    </source>
</evidence>
<evidence type="ECO:0000256" key="3">
    <source>
        <dbReference type="ARBA" id="ARBA00022670"/>
    </source>
</evidence>
<dbReference type="Pfam" id="PF01546">
    <property type="entry name" value="Peptidase_M20"/>
    <property type="match status" value="1"/>
</dbReference>
<accession>A0A9P7GJD8</accession>
<evidence type="ECO:0000259" key="9">
    <source>
        <dbReference type="Pfam" id="PF07687"/>
    </source>
</evidence>
<dbReference type="Gene3D" id="3.30.70.360">
    <property type="match status" value="1"/>
</dbReference>
<dbReference type="InterPro" id="IPR015943">
    <property type="entry name" value="WD40/YVTN_repeat-like_dom_sf"/>
</dbReference>
<keyword evidence="2 7" id="KW-0853">WD repeat</keyword>
<dbReference type="InterPro" id="IPR019775">
    <property type="entry name" value="WD40_repeat_CS"/>
</dbReference>
<dbReference type="PANTHER" id="PTHR43270">
    <property type="entry name" value="BETA-ALA-HIS DIPEPTIDASE"/>
    <property type="match status" value="1"/>
</dbReference>
<dbReference type="PIRSF" id="PIRSF037237">
    <property type="entry name" value="Peptidase_WD_repeats_DUG2"/>
    <property type="match status" value="1"/>
</dbReference>
<evidence type="ECO:0000256" key="8">
    <source>
        <dbReference type="SAM" id="MobiDB-lite"/>
    </source>
</evidence>
<evidence type="ECO:0000256" key="1">
    <source>
        <dbReference type="ARBA" id="ARBA00006247"/>
    </source>
</evidence>
<dbReference type="Pfam" id="PF07687">
    <property type="entry name" value="M20_dimer"/>
    <property type="match status" value="1"/>
</dbReference>
<dbReference type="PROSITE" id="PS50082">
    <property type="entry name" value="WD_REPEATS_2"/>
    <property type="match status" value="2"/>
</dbReference>
<name>A0A9P7GJD8_9AGAR</name>
<feature type="compositionally biased region" description="Polar residues" evidence="8">
    <location>
        <begin position="178"/>
        <end position="188"/>
    </location>
</feature>
<dbReference type="InterPro" id="IPR001680">
    <property type="entry name" value="WD40_rpt"/>
</dbReference>
<feature type="domain" description="Peptidase M20 dimerisation" evidence="9">
    <location>
        <begin position="605"/>
        <end position="744"/>
    </location>
</feature>
<feature type="compositionally biased region" description="Low complexity" evidence="8">
    <location>
        <begin position="155"/>
        <end position="164"/>
    </location>
</feature>
<dbReference type="InterPro" id="IPR020472">
    <property type="entry name" value="WD40_PAC1"/>
</dbReference>
<dbReference type="SUPFAM" id="SSF55031">
    <property type="entry name" value="Bacterial exopeptidase dimerisation domain"/>
    <property type="match status" value="1"/>
</dbReference>
<evidence type="ECO:0000256" key="5">
    <source>
        <dbReference type="ARBA" id="ARBA00022737"/>
    </source>
</evidence>
<dbReference type="PROSITE" id="PS50294">
    <property type="entry name" value="WD_REPEATS_REGION"/>
    <property type="match status" value="1"/>
</dbReference>
<reference evidence="10" key="2">
    <citation type="submission" date="2021-10" db="EMBL/GenBank/DDBJ databases">
        <title>Phylogenomics reveals ancestral predisposition of the termite-cultivated fungus Termitomyces towards a domesticated lifestyle.</title>
        <authorList>
            <person name="Auxier B."/>
            <person name="Grum-Grzhimaylo A."/>
            <person name="Cardenas M.E."/>
            <person name="Lodge J.D."/>
            <person name="Laessoe T."/>
            <person name="Pedersen O."/>
            <person name="Smith M.E."/>
            <person name="Kuyper T.W."/>
            <person name="Franco-Molano E.A."/>
            <person name="Baroni T.J."/>
            <person name="Aanen D.K."/>
        </authorList>
    </citation>
    <scope>NUCLEOTIDE SEQUENCE</scope>
    <source>
        <strain evidence="10">AP01</strain>
        <tissue evidence="10">Mycelium</tissue>
    </source>
</reference>